<sequence>GVPAATKLLRRVLLSGDATMLPKLADWVHSKGLGQDLSKGGLNEFSSVEQSLQKAHDAVLRKAQEAHQKAQQDLVERAAAKKREEEACLKALAESDRKAAAELAARQAEEAAALAQSRRQEQERHAAALREARVAAELDAFLQLDGSLGTASKDICRMWCVGFRGTRRGPKFLAMSHKLRLKKLASNLAHITRSDVLIISLGHDPTALQETKRELCEAAPALEKFIWQSFPTAVVQNHAGGQYAEFIALARGPSVVAFNLPQVLSVGEAYPEPALRATVCEHCSAKEVSQACPSLKLVEQLSSSSLQVAASPAKAQEKNSEMASPKNLLQMAGVDTAADEDDGGSDSEEESEDQDGDPKKVSSSSAKFLRKTWANNVAPCFVTELLGCLPPELELSSLVVPAPVVFCTGFLGGVKKYNDDTSMLRSLPLTLALCVPKAKAEKHNFALALASFHSMLLAKAEKLDLPAKGPVPKAVPKRVLKREPSAAEEGKPEVDGAPLIQVPDIVGKVAEEARADSEEEDELHRCDSLDRKIMSRRNFLFLQKHNLIVKQSPQAAAGMGLFCSKQLRKDTSLPCKG</sequence>
<feature type="compositionally biased region" description="Acidic residues" evidence="2">
    <location>
        <begin position="337"/>
        <end position="355"/>
    </location>
</feature>
<gene>
    <name evidence="3" type="ORF">SCF082_LOCUS400</name>
</gene>
<keyword evidence="1" id="KW-0175">Coiled coil</keyword>
<protein>
    <recommendedName>
        <fullName evidence="5">Cleavage and polyadenylation specificity factor 100 kDa subunit</fullName>
    </recommendedName>
</protein>
<reference evidence="3 4" key="1">
    <citation type="submission" date="2024-02" db="EMBL/GenBank/DDBJ databases">
        <authorList>
            <person name="Chen Y."/>
            <person name="Shah S."/>
            <person name="Dougan E. K."/>
            <person name="Thang M."/>
            <person name="Chan C."/>
        </authorList>
    </citation>
    <scope>NUCLEOTIDE SEQUENCE [LARGE SCALE GENOMIC DNA]</scope>
</reference>
<name>A0ABP0H8E8_9DINO</name>
<accession>A0ABP0H8E8</accession>
<feature type="non-terminal residue" evidence="3">
    <location>
        <position position="1"/>
    </location>
</feature>
<feature type="non-terminal residue" evidence="3">
    <location>
        <position position="577"/>
    </location>
</feature>
<proteinExistence type="predicted"/>
<evidence type="ECO:0000256" key="2">
    <source>
        <dbReference type="SAM" id="MobiDB-lite"/>
    </source>
</evidence>
<evidence type="ECO:0008006" key="5">
    <source>
        <dbReference type="Google" id="ProtNLM"/>
    </source>
</evidence>
<comment type="caution">
    <text evidence="3">The sequence shown here is derived from an EMBL/GenBank/DDBJ whole genome shotgun (WGS) entry which is preliminary data.</text>
</comment>
<evidence type="ECO:0000256" key="1">
    <source>
        <dbReference type="SAM" id="Coils"/>
    </source>
</evidence>
<feature type="coiled-coil region" evidence="1">
    <location>
        <begin position="98"/>
        <end position="132"/>
    </location>
</feature>
<keyword evidence="4" id="KW-1185">Reference proteome</keyword>
<dbReference type="Proteomes" id="UP001642464">
    <property type="component" value="Unassembled WGS sequence"/>
</dbReference>
<organism evidence="3 4">
    <name type="scientific">Durusdinium trenchii</name>
    <dbReference type="NCBI Taxonomy" id="1381693"/>
    <lineage>
        <taxon>Eukaryota</taxon>
        <taxon>Sar</taxon>
        <taxon>Alveolata</taxon>
        <taxon>Dinophyceae</taxon>
        <taxon>Suessiales</taxon>
        <taxon>Symbiodiniaceae</taxon>
        <taxon>Durusdinium</taxon>
    </lineage>
</organism>
<dbReference type="EMBL" id="CAXAMM010000118">
    <property type="protein sequence ID" value="CAK8986073.1"/>
    <property type="molecule type" value="Genomic_DNA"/>
</dbReference>
<evidence type="ECO:0000313" key="3">
    <source>
        <dbReference type="EMBL" id="CAK8986073.1"/>
    </source>
</evidence>
<feature type="region of interest" description="Disordered" evidence="2">
    <location>
        <begin position="337"/>
        <end position="362"/>
    </location>
</feature>
<evidence type="ECO:0000313" key="4">
    <source>
        <dbReference type="Proteomes" id="UP001642464"/>
    </source>
</evidence>